<dbReference type="PROSITE" id="PS51913">
    <property type="entry name" value="HTH_HARE"/>
    <property type="match status" value="1"/>
</dbReference>
<dbReference type="AlphaFoldDB" id="A0A644SMS2"/>
<evidence type="ECO:0000256" key="1">
    <source>
        <dbReference type="ARBA" id="ARBA00023163"/>
    </source>
</evidence>
<name>A0A644SMS2_9ZZZZ</name>
<proteinExistence type="predicted"/>
<dbReference type="EMBL" id="VSSQ01000002">
    <property type="protein sequence ID" value="MPL55925.1"/>
    <property type="molecule type" value="Genomic_DNA"/>
</dbReference>
<gene>
    <name evidence="3" type="ORF">SDC9_01407</name>
</gene>
<keyword evidence="1" id="KW-0804">Transcription</keyword>
<evidence type="ECO:0000313" key="3">
    <source>
        <dbReference type="EMBL" id="MPL55925.1"/>
    </source>
</evidence>
<reference evidence="3" key="1">
    <citation type="submission" date="2019-08" db="EMBL/GenBank/DDBJ databases">
        <authorList>
            <person name="Kucharzyk K."/>
            <person name="Murdoch R.W."/>
            <person name="Higgins S."/>
            <person name="Loffler F."/>
        </authorList>
    </citation>
    <scope>NUCLEOTIDE SEQUENCE</scope>
</reference>
<evidence type="ECO:0000259" key="2">
    <source>
        <dbReference type="PROSITE" id="PS51913"/>
    </source>
</evidence>
<organism evidence="3">
    <name type="scientific">bioreactor metagenome</name>
    <dbReference type="NCBI Taxonomy" id="1076179"/>
    <lineage>
        <taxon>unclassified sequences</taxon>
        <taxon>metagenomes</taxon>
        <taxon>ecological metagenomes</taxon>
    </lineage>
</organism>
<protein>
    <recommendedName>
        <fullName evidence="2">HTH HARE-type domain-containing protein</fullName>
    </recommendedName>
</protein>
<dbReference type="Pfam" id="PF05066">
    <property type="entry name" value="HARE-HTH"/>
    <property type="match status" value="1"/>
</dbReference>
<comment type="caution">
    <text evidence="3">The sequence shown here is derived from an EMBL/GenBank/DDBJ whole genome shotgun (WGS) entry which is preliminary data.</text>
</comment>
<dbReference type="InterPro" id="IPR007759">
    <property type="entry name" value="Asxl_HARE-HTH"/>
</dbReference>
<sequence>MALTHADEWAGEGGVEKKQLKTMTFLELAELVIKEENKPLTSNEIWNVAVKKGYDKQLNSEGKTPWATLGALIYVNVKDHPKSIFSKTDSRPKRFYLKDMEGKIDLYENKIPEEPITKKKKFDFLEKDLHKHLTFFAYYYMQCYTKTINHSVSNKKEFGEWVHPDMVGCYYRTQDWKKEVGNFSNAIGVKSIVLYSFEIKRELSFGNLRESFFQCVSNSSWANESYLVAARISEDEDFMKELERLCLSFGIGVIELDVEDPHSSDVIIPAKYKKDLDFETINKLAMNSDFREFLETVQIDYTSGKIHHKEYDKVFEVEELINN</sequence>
<dbReference type="GO" id="GO:0006355">
    <property type="term" value="P:regulation of DNA-templated transcription"/>
    <property type="evidence" value="ECO:0007669"/>
    <property type="project" value="InterPro"/>
</dbReference>
<accession>A0A644SMS2</accession>
<feature type="domain" description="HTH HARE-type" evidence="2">
    <location>
        <begin position="23"/>
        <end position="100"/>
    </location>
</feature>